<comment type="caution">
    <text evidence="1">The sequence shown here is derived from an EMBL/GenBank/DDBJ whole genome shotgun (WGS) entry which is preliminary data.</text>
</comment>
<evidence type="ECO:0008006" key="3">
    <source>
        <dbReference type="Google" id="ProtNLM"/>
    </source>
</evidence>
<evidence type="ECO:0000313" key="1">
    <source>
        <dbReference type="EMBL" id="KAF1017527.1"/>
    </source>
</evidence>
<accession>A0A7V8FK71</accession>
<proteinExistence type="predicted"/>
<gene>
    <name evidence="1" type="ORF">GAK31_00792</name>
</gene>
<reference evidence="2" key="1">
    <citation type="journal article" date="2020" name="MBio">
        <title>Horizontal gene transfer to a defensive symbiont with a reduced genome amongst a multipartite beetle microbiome.</title>
        <authorList>
            <person name="Waterworth S.C."/>
            <person name="Florez L.V."/>
            <person name="Rees E.R."/>
            <person name="Hertweck C."/>
            <person name="Kaltenpoth M."/>
            <person name="Kwan J.C."/>
        </authorList>
    </citation>
    <scope>NUCLEOTIDE SEQUENCE [LARGE SCALE GENOMIC DNA]</scope>
</reference>
<dbReference type="SUPFAM" id="SSF88946">
    <property type="entry name" value="Sigma2 domain of RNA polymerase sigma factors"/>
    <property type="match status" value="1"/>
</dbReference>
<dbReference type="GO" id="GO:0006352">
    <property type="term" value="P:DNA-templated transcription initiation"/>
    <property type="evidence" value="ECO:0007669"/>
    <property type="project" value="InterPro"/>
</dbReference>
<dbReference type="EMBL" id="WNDS01000001">
    <property type="protein sequence ID" value="KAF1017527.1"/>
    <property type="molecule type" value="Genomic_DNA"/>
</dbReference>
<dbReference type="Gene3D" id="1.10.1740.10">
    <property type="match status" value="1"/>
</dbReference>
<protein>
    <recommendedName>
        <fullName evidence="3">RNA polymerase subunit sigma</fullName>
    </recommendedName>
</protein>
<dbReference type="Proteomes" id="UP000487117">
    <property type="component" value="Unassembled WGS sequence"/>
</dbReference>
<dbReference type="InterPro" id="IPR013325">
    <property type="entry name" value="RNA_pol_sigma_r2"/>
</dbReference>
<dbReference type="AlphaFoldDB" id="A0A7V8FK71"/>
<sequence length="78" mass="8625">MSALPRHRPGYPPPLPAATLCAVDALALPTDEALMLAWAAGDVKAFEALYTRHRKRLFGFLLRQLCDSALAEELYQDV</sequence>
<dbReference type="GO" id="GO:0003700">
    <property type="term" value="F:DNA-binding transcription factor activity"/>
    <property type="evidence" value="ECO:0007669"/>
    <property type="project" value="InterPro"/>
</dbReference>
<evidence type="ECO:0000313" key="2">
    <source>
        <dbReference type="Proteomes" id="UP000487117"/>
    </source>
</evidence>
<name>A0A7V8FK71_STEMA</name>
<organism evidence="1 2">
    <name type="scientific">Stenotrophomonas maltophilia</name>
    <name type="common">Pseudomonas maltophilia</name>
    <name type="synonym">Xanthomonas maltophilia</name>
    <dbReference type="NCBI Taxonomy" id="40324"/>
    <lineage>
        <taxon>Bacteria</taxon>
        <taxon>Pseudomonadati</taxon>
        <taxon>Pseudomonadota</taxon>
        <taxon>Gammaproteobacteria</taxon>
        <taxon>Lysobacterales</taxon>
        <taxon>Lysobacteraceae</taxon>
        <taxon>Stenotrophomonas</taxon>
        <taxon>Stenotrophomonas maltophilia group</taxon>
    </lineage>
</organism>